<proteinExistence type="predicted"/>
<dbReference type="InterPro" id="IPR003140">
    <property type="entry name" value="PLipase/COase/thioEstase"/>
</dbReference>
<dbReference type="SUPFAM" id="SSF53474">
    <property type="entry name" value="alpha/beta-Hydrolases"/>
    <property type="match status" value="1"/>
</dbReference>
<dbReference type="EMBL" id="CP058595">
    <property type="protein sequence ID" value="QLG46653.1"/>
    <property type="molecule type" value="Genomic_DNA"/>
</dbReference>
<protein>
    <submittedName>
        <fullName evidence="3">Prolyl oligopeptidase family serine peptidase</fullName>
    </submittedName>
</protein>
<name>A0A7H9AT49_9FLAO</name>
<dbReference type="Proteomes" id="UP000509302">
    <property type="component" value="Chromosome"/>
</dbReference>
<dbReference type="GO" id="GO:0016787">
    <property type="term" value="F:hydrolase activity"/>
    <property type="evidence" value="ECO:0007669"/>
    <property type="project" value="InterPro"/>
</dbReference>
<dbReference type="KEGG" id="cagg:HYG79_15280"/>
<feature type="domain" description="Phospholipase/carboxylesterase/thioesterase" evidence="2">
    <location>
        <begin position="132"/>
        <end position="246"/>
    </location>
</feature>
<keyword evidence="1" id="KW-0732">Signal</keyword>
<dbReference type="PANTHER" id="PTHR43037">
    <property type="entry name" value="UNNAMED PRODUCT-RELATED"/>
    <property type="match status" value="1"/>
</dbReference>
<gene>
    <name evidence="3" type="ORF">HYG79_15280</name>
</gene>
<organism evidence="3 4">
    <name type="scientific">Costertonia aggregata</name>
    <dbReference type="NCBI Taxonomy" id="343403"/>
    <lineage>
        <taxon>Bacteria</taxon>
        <taxon>Pseudomonadati</taxon>
        <taxon>Bacteroidota</taxon>
        <taxon>Flavobacteriia</taxon>
        <taxon>Flavobacteriales</taxon>
        <taxon>Flavobacteriaceae</taxon>
        <taxon>Costertonia</taxon>
    </lineage>
</organism>
<evidence type="ECO:0000313" key="4">
    <source>
        <dbReference type="Proteomes" id="UP000509302"/>
    </source>
</evidence>
<dbReference type="RefSeq" id="WP_179242932.1">
    <property type="nucleotide sequence ID" value="NZ_CP058595.1"/>
</dbReference>
<evidence type="ECO:0000313" key="3">
    <source>
        <dbReference type="EMBL" id="QLG46653.1"/>
    </source>
</evidence>
<dbReference type="PANTHER" id="PTHR43037:SF1">
    <property type="entry name" value="BLL1128 PROTEIN"/>
    <property type="match status" value="1"/>
</dbReference>
<reference evidence="3 4" key="1">
    <citation type="journal article" date="2006" name="Int. J. Syst. Evol. Microbiol.">
        <title>Costertonia aggregata gen. nov., sp. nov., a mesophilic marine bacterium of the family Flavobacteriaceae, isolated from a mature biofilm.</title>
        <authorList>
            <person name="Kwon K.K."/>
            <person name="Lee Y.K."/>
            <person name="Lee H.K."/>
        </authorList>
    </citation>
    <scope>NUCLEOTIDE SEQUENCE [LARGE SCALE GENOMIC DNA]</scope>
    <source>
        <strain evidence="3 4">KCCM 42265</strain>
    </source>
</reference>
<evidence type="ECO:0000256" key="1">
    <source>
        <dbReference type="ARBA" id="ARBA00022729"/>
    </source>
</evidence>
<keyword evidence="4" id="KW-1185">Reference proteome</keyword>
<dbReference type="AlphaFoldDB" id="A0A7H9AT49"/>
<accession>A0A7H9AT49</accession>
<sequence length="262" mass="29847">MKKSLLLVSILINILFLLTFFVLAYFGTGPFSSTPQIDIHAPVQLTPQLIESEMHTLVNEDLKYYLYFPKDYEVKKDGKFPLLLFLHGGGESGAAIETIKSNGPPKLIAEGRDFPFLVLAPQNPYQKKWWNTRSVNQLLNAIIKTHRVDLDRIYITGLSRGGGAAWEMAVQYPEKFAAMAVVCGMAPVPYASWIDKDLPIWVFHGDQDESIPISESIEMVNKLKEMGRNIKFTIYEGVGHNSWETAYSDEELYIWLQNQKRK</sequence>
<dbReference type="InterPro" id="IPR029058">
    <property type="entry name" value="AB_hydrolase_fold"/>
</dbReference>
<dbReference type="InterPro" id="IPR050955">
    <property type="entry name" value="Plant_Biomass_Hydrol_Est"/>
</dbReference>
<dbReference type="Pfam" id="PF02230">
    <property type="entry name" value="Abhydrolase_2"/>
    <property type="match status" value="1"/>
</dbReference>
<dbReference type="Gene3D" id="3.40.50.1820">
    <property type="entry name" value="alpha/beta hydrolase"/>
    <property type="match status" value="1"/>
</dbReference>
<evidence type="ECO:0000259" key="2">
    <source>
        <dbReference type="Pfam" id="PF02230"/>
    </source>
</evidence>